<dbReference type="InterPro" id="IPR050271">
    <property type="entry name" value="UDP-glycosyltransferase"/>
</dbReference>
<dbReference type="RefSeq" id="XP_013166391.1">
    <property type="nucleotide sequence ID" value="XM_013310937.1"/>
</dbReference>
<dbReference type="CDD" id="cd03784">
    <property type="entry name" value="GT1_Gtf-like"/>
    <property type="match status" value="1"/>
</dbReference>
<dbReference type="SUPFAM" id="SSF53756">
    <property type="entry name" value="UDP-Glycosyltransferase/glycogen phosphorylase"/>
    <property type="match status" value="1"/>
</dbReference>
<evidence type="ECO:0000313" key="6">
    <source>
        <dbReference type="RefSeq" id="XP_013166391.1"/>
    </source>
</evidence>
<sequence length="404" mass="46753">MNVFQFLILFTLYIPYGDVHKILVITHLPIKSHAILSHVLVKLLLEAGHEITHIAMFPFNYSHPNLHQIDASWNEKYTRGNDLQFYSQISSKIFTVTLQHKDVDKLFRDTTQRFDLIIAEWMFNDICIGVAALYDCPLIWFSASECHWSLLQLIEESTSTYTMGRTSRRIESFESASLRKEAYLRSFDKESFNKIFEPLMALRGQPLRPYVELMYYSSLVLVYSRVLLGDATRWPENFKPVAGYHIDQKVKPLPKDLKSIMDNAKYGVIYFSLGSHLKSKDLPEEFKQEIINMLRELKQTVLWKLESEYPDLPNNVHIMKWAPQQSILAHQNCVLFITQGGILSLTEAIYFGVPIIGIPIFADQFTNVDRAVKEGYGKKVDFSTKETVKSIKDAIEEMLHNPSK</sequence>
<evidence type="ECO:0000256" key="4">
    <source>
        <dbReference type="RuleBase" id="RU003718"/>
    </source>
</evidence>
<dbReference type="PROSITE" id="PS00375">
    <property type="entry name" value="UDPGT"/>
    <property type="match status" value="1"/>
</dbReference>
<dbReference type="GO" id="GO:0016020">
    <property type="term" value="C:membrane"/>
    <property type="evidence" value="ECO:0007669"/>
    <property type="project" value="UniProtKB-SubCell"/>
</dbReference>
<dbReference type="PANTHER" id="PTHR48043">
    <property type="entry name" value="EG:EG0003.4 PROTEIN-RELATED"/>
    <property type="match status" value="1"/>
</dbReference>
<comment type="catalytic activity">
    <reaction evidence="5">
        <text>glucuronate acceptor + UDP-alpha-D-glucuronate = acceptor beta-D-glucuronoside + UDP + H(+)</text>
        <dbReference type="Rhea" id="RHEA:21032"/>
        <dbReference type="ChEBI" id="CHEBI:15378"/>
        <dbReference type="ChEBI" id="CHEBI:58052"/>
        <dbReference type="ChEBI" id="CHEBI:58223"/>
        <dbReference type="ChEBI" id="CHEBI:132367"/>
        <dbReference type="ChEBI" id="CHEBI:132368"/>
        <dbReference type="EC" id="2.4.1.17"/>
    </reaction>
</comment>
<dbReference type="FunFam" id="3.40.50.2000:FF:000050">
    <property type="entry name" value="UDP-glucuronosyltransferase"/>
    <property type="match status" value="1"/>
</dbReference>
<organism evidence="6">
    <name type="scientific">Papilio xuthus</name>
    <name type="common">Asian swallowtail butterfly</name>
    <dbReference type="NCBI Taxonomy" id="66420"/>
    <lineage>
        <taxon>Eukaryota</taxon>
        <taxon>Metazoa</taxon>
        <taxon>Ecdysozoa</taxon>
        <taxon>Arthropoda</taxon>
        <taxon>Hexapoda</taxon>
        <taxon>Insecta</taxon>
        <taxon>Pterygota</taxon>
        <taxon>Neoptera</taxon>
        <taxon>Endopterygota</taxon>
        <taxon>Lepidoptera</taxon>
        <taxon>Glossata</taxon>
        <taxon>Ditrysia</taxon>
        <taxon>Papilionoidea</taxon>
        <taxon>Papilionidae</taxon>
        <taxon>Papilioninae</taxon>
        <taxon>Papilio</taxon>
    </lineage>
</organism>
<accession>A0AAJ6Z6T0</accession>
<comment type="subcellular location">
    <subcellularLocation>
        <location evidence="5">Membrane</location>
        <topology evidence="5">Single-pass membrane protein</topology>
    </subcellularLocation>
</comment>
<protein>
    <recommendedName>
        <fullName evidence="5">UDP-glucuronosyltransferase</fullName>
        <ecNumber evidence="5">2.4.1.17</ecNumber>
    </recommendedName>
</protein>
<reference evidence="6" key="1">
    <citation type="submission" date="2025-08" db="UniProtKB">
        <authorList>
            <consortium name="RefSeq"/>
        </authorList>
    </citation>
    <scope>IDENTIFICATION</scope>
</reference>
<keyword evidence="2 4" id="KW-0328">Glycosyltransferase</keyword>
<comment type="similarity">
    <text evidence="1 4">Belongs to the UDP-glycosyltransferase family.</text>
</comment>
<dbReference type="EC" id="2.4.1.17" evidence="5"/>
<evidence type="ECO:0000256" key="5">
    <source>
        <dbReference type="RuleBase" id="RU362059"/>
    </source>
</evidence>
<evidence type="ECO:0000256" key="3">
    <source>
        <dbReference type="ARBA" id="ARBA00022679"/>
    </source>
</evidence>
<dbReference type="GO" id="GO:0015020">
    <property type="term" value="F:glucuronosyltransferase activity"/>
    <property type="evidence" value="ECO:0007669"/>
    <property type="project" value="UniProtKB-EC"/>
</dbReference>
<feature type="chain" id="PRO_5042314759" description="UDP-glucuronosyltransferase" evidence="5">
    <location>
        <begin position="20"/>
        <end position="404"/>
    </location>
</feature>
<gene>
    <name evidence="6" type="primary">LOC106116877</name>
</gene>
<keyword evidence="3 4" id="KW-0808">Transferase</keyword>
<keyword evidence="5" id="KW-0732">Signal</keyword>
<dbReference type="InterPro" id="IPR035595">
    <property type="entry name" value="UDP_glycos_trans_CS"/>
</dbReference>
<evidence type="ECO:0000256" key="2">
    <source>
        <dbReference type="ARBA" id="ARBA00022676"/>
    </source>
</evidence>
<dbReference type="GeneID" id="106116877"/>
<dbReference type="Gene3D" id="3.40.50.2000">
    <property type="entry name" value="Glycogen Phosphorylase B"/>
    <property type="match status" value="1"/>
</dbReference>
<name>A0AAJ6Z6T0_PAPXU</name>
<evidence type="ECO:0000256" key="1">
    <source>
        <dbReference type="ARBA" id="ARBA00009995"/>
    </source>
</evidence>
<proteinExistence type="inferred from homology"/>
<dbReference type="Proteomes" id="UP000694872">
    <property type="component" value="Unplaced"/>
</dbReference>
<dbReference type="InterPro" id="IPR002213">
    <property type="entry name" value="UDP_glucos_trans"/>
</dbReference>
<dbReference type="Pfam" id="PF00201">
    <property type="entry name" value="UDPGT"/>
    <property type="match status" value="1"/>
</dbReference>
<feature type="signal peptide" evidence="5">
    <location>
        <begin position="1"/>
        <end position="19"/>
    </location>
</feature>
<dbReference type="AlphaFoldDB" id="A0AAJ6Z6T0"/>
<dbReference type="PANTHER" id="PTHR48043:SF159">
    <property type="entry name" value="EG:EG0003.4 PROTEIN-RELATED"/>
    <property type="match status" value="1"/>
</dbReference>